<evidence type="ECO:0000256" key="7">
    <source>
        <dbReference type="SAM" id="SignalP"/>
    </source>
</evidence>
<dbReference type="InterPro" id="IPR001179">
    <property type="entry name" value="PPIase_FKBP_dom"/>
</dbReference>
<sequence length="168" mass="17520">MKNTFLTPIALGAALLLSTPAFAQDAPAPEPGAPGSMEWHNAQQAALHTLDAADGWFRLPRGIMFRRTAGDGTGPAPVVSDEITIHYTGTFVNGEVFDSSVERGEPATFPLSRLIEGWQVAIPYMGVGDTAEIVIPATAAYGLGGGRMPGGATLQFTIELLGIPSKGV</sequence>
<dbReference type="PATRIC" id="fig|874156.12.peg.2343"/>
<dbReference type="Gene3D" id="3.10.50.40">
    <property type="match status" value="1"/>
</dbReference>
<dbReference type="AlphaFoldDB" id="A0A0H0XMS8"/>
<gene>
    <name evidence="9" type="ORF">AAV99_11420</name>
</gene>
<dbReference type="RefSeq" id="WP_047094164.1">
    <property type="nucleotide sequence ID" value="NZ_LBHU01000003.1"/>
</dbReference>
<keyword evidence="10" id="KW-1185">Reference proteome</keyword>
<evidence type="ECO:0000313" key="9">
    <source>
        <dbReference type="EMBL" id="KLI63272.1"/>
    </source>
</evidence>
<dbReference type="EC" id="5.2.1.8" evidence="6"/>
<organism evidence="9 10">
    <name type="scientific">Aurantiacibacter marinus</name>
    <dbReference type="NCBI Taxonomy" id="874156"/>
    <lineage>
        <taxon>Bacteria</taxon>
        <taxon>Pseudomonadati</taxon>
        <taxon>Pseudomonadota</taxon>
        <taxon>Alphaproteobacteria</taxon>
        <taxon>Sphingomonadales</taxon>
        <taxon>Erythrobacteraceae</taxon>
        <taxon>Aurantiacibacter</taxon>
    </lineage>
</organism>
<evidence type="ECO:0000256" key="2">
    <source>
        <dbReference type="ARBA" id="ARBA00006577"/>
    </source>
</evidence>
<keyword evidence="4 5" id="KW-0413">Isomerase</keyword>
<comment type="similarity">
    <text evidence="2 6">Belongs to the FKBP-type PPIase family.</text>
</comment>
<dbReference type="Proteomes" id="UP000053455">
    <property type="component" value="Unassembled WGS sequence"/>
</dbReference>
<reference evidence="9 10" key="1">
    <citation type="submission" date="2015-04" db="EMBL/GenBank/DDBJ databases">
        <title>The draft genome sequence of Erythrobacter marinus HWDM-33.</title>
        <authorList>
            <person name="Zhuang L."/>
            <person name="Liu Y."/>
            <person name="Shao Z."/>
        </authorList>
    </citation>
    <scope>NUCLEOTIDE SEQUENCE [LARGE SCALE GENOMIC DNA]</scope>
    <source>
        <strain evidence="9 10">HWDM-33</strain>
    </source>
</reference>
<protein>
    <recommendedName>
        <fullName evidence="6">Peptidyl-prolyl cis-trans isomerase</fullName>
        <ecNumber evidence="6">5.2.1.8</ecNumber>
    </recommendedName>
</protein>
<feature type="signal peptide" evidence="7">
    <location>
        <begin position="1"/>
        <end position="23"/>
    </location>
</feature>
<dbReference type="PROSITE" id="PS50059">
    <property type="entry name" value="FKBP_PPIASE"/>
    <property type="match status" value="1"/>
</dbReference>
<feature type="domain" description="PPIase FKBP-type" evidence="8">
    <location>
        <begin position="80"/>
        <end position="164"/>
    </location>
</feature>
<comment type="caution">
    <text evidence="9">The sequence shown here is derived from an EMBL/GenBank/DDBJ whole genome shotgun (WGS) entry which is preliminary data.</text>
</comment>
<evidence type="ECO:0000259" key="8">
    <source>
        <dbReference type="PROSITE" id="PS50059"/>
    </source>
</evidence>
<feature type="chain" id="PRO_5002589009" description="Peptidyl-prolyl cis-trans isomerase" evidence="7">
    <location>
        <begin position="24"/>
        <end position="168"/>
    </location>
</feature>
<dbReference type="SUPFAM" id="SSF54534">
    <property type="entry name" value="FKBP-like"/>
    <property type="match status" value="1"/>
</dbReference>
<dbReference type="InterPro" id="IPR046357">
    <property type="entry name" value="PPIase_dom_sf"/>
</dbReference>
<accession>A0A0H0XMS8</accession>
<dbReference type="GO" id="GO:0003755">
    <property type="term" value="F:peptidyl-prolyl cis-trans isomerase activity"/>
    <property type="evidence" value="ECO:0007669"/>
    <property type="project" value="UniProtKB-UniRule"/>
</dbReference>
<evidence type="ECO:0000256" key="5">
    <source>
        <dbReference type="PROSITE-ProRule" id="PRU00277"/>
    </source>
</evidence>
<evidence type="ECO:0000256" key="1">
    <source>
        <dbReference type="ARBA" id="ARBA00000971"/>
    </source>
</evidence>
<comment type="catalytic activity">
    <reaction evidence="1 5 6">
        <text>[protein]-peptidylproline (omega=180) = [protein]-peptidylproline (omega=0)</text>
        <dbReference type="Rhea" id="RHEA:16237"/>
        <dbReference type="Rhea" id="RHEA-COMP:10747"/>
        <dbReference type="Rhea" id="RHEA-COMP:10748"/>
        <dbReference type="ChEBI" id="CHEBI:83833"/>
        <dbReference type="ChEBI" id="CHEBI:83834"/>
        <dbReference type="EC" id="5.2.1.8"/>
    </reaction>
</comment>
<dbReference type="EMBL" id="LBHU01000003">
    <property type="protein sequence ID" value="KLI63272.1"/>
    <property type="molecule type" value="Genomic_DNA"/>
</dbReference>
<evidence type="ECO:0000256" key="6">
    <source>
        <dbReference type="RuleBase" id="RU003915"/>
    </source>
</evidence>
<proteinExistence type="inferred from homology"/>
<dbReference type="STRING" id="874156.GCA_001021555_02150"/>
<dbReference type="OrthoDB" id="9812109at2"/>
<keyword evidence="3 5" id="KW-0697">Rotamase</keyword>
<evidence type="ECO:0000313" key="10">
    <source>
        <dbReference type="Proteomes" id="UP000053455"/>
    </source>
</evidence>
<name>A0A0H0XMS8_9SPHN</name>
<dbReference type="PANTHER" id="PTHR43811:SF19">
    <property type="entry name" value="39 KDA FK506-BINDING NUCLEAR PROTEIN"/>
    <property type="match status" value="1"/>
</dbReference>
<dbReference type="Pfam" id="PF00254">
    <property type="entry name" value="FKBP_C"/>
    <property type="match status" value="1"/>
</dbReference>
<dbReference type="PANTHER" id="PTHR43811">
    <property type="entry name" value="FKBP-TYPE PEPTIDYL-PROLYL CIS-TRANS ISOMERASE FKPA"/>
    <property type="match status" value="1"/>
</dbReference>
<keyword evidence="7" id="KW-0732">Signal</keyword>
<evidence type="ECO:0000256" key="3">
    <source>
        <dbReference type="ARBA" id="ARBA00023110"/>
    </source>
</evidence>
<evidence type="ECO:0000256" key="4">
    <source>
        <dbReference type="ARBA" id="ARBA00023235"/>
    </source>
</evidence>